<dbReference type="EMBL" id="KC139513">
    <property type="protein sequence ID" value="AGF87905.1"/>
    <property type="molecule type" value="Genomic_DNA"/>
</dbReference>
<dbReference type="Proteomes" id="UP000232892">
    <property type="component" value="Segment"/>
</dbReference>
<keyword evidence="2" id="KW-1185">Reference proteome</keyword>
<accession>S4TSB0</accession>
<protein>
    <submittedName>
        <fullName evidence="1">Uncharacterized protein</fullName>
    </submittedName>
</protein>
<sequence>MLNGEQEDLKMKIVNVEYFKDTQWLAKEALFMLDRKNSKVIAQILWNDAMELLKKAYGYESDKR</sequence>
<reference evidence="1 2" key="1">
    <citation type="journal article" date="2013" name="BMC Genomics">
        <title>Genomic characterization provides new insight into Salmonella phage diversity.</title>
        <authorList>
            <person name="Moreno Switt A.I."/>
            <person name="Orsi R.H."/>
            <person name="den Bakker H.C."/>
            <person name="Vongkamjan K."/>
            <person name="Altier C."/>
            <person name="Wiedmann M."/>
        </authorList>
    </citation>
    <scope>NUCLEOTIDE SEQUENCE [LARGE SCALE GENOMIC DNA]</scope>
</reference>
<evidence type="ECO:0000313" key="1">
    <source>
        <dbReference type="EMBL" id="AGF87905.1"/>
    </source>
</evidence>
<dbReference type="OrthoDB" id="25265at10239"/>
<evidence type="ECO:0000313" key="2">
    <source>
        <dbReference type="Proteomes" id="UP000232892"/>
    </source>
</evidence>
<gene>
    <name evidence="1" type="ORF">SP126_00375</name>
</gene>
<organism evidence="1 2">
    <name type="scientific">Salmonella phage FSL SP-126</name>
    <dbReference type="NCBI Taxonomy" id="2928681"/>
    <lineage>
        <taxon>Viruses</taxon>
        <taxon>Duplodnaviria</taxon>
        <taxon>Heunggongvirae</taxon>
        <taxon>Uroviricota</taxon>
        <taxon>Caudoviricetes</taxon>
        <taxon>Drexlerviridae</taxon>
        <taxon>Tempevirinae</taxon>
        <taxon>Tlsvirus</taxon>
        <taxon>Tlsvirus SP126</taxon>
    </lineage>
</organism>
<name>S4TSB0_9CAUD</name>
<proteinExistence type="predicted"/>